<evidence type="ECO:0000256" key="4">
    <source>
        <dbReference type="ARBA" id="ARBA00035002"/>
    </source>
</evidence>
<proteinExistence type="predicted"/>
<name>A0A3B3QHH4_9TELE</name>
<dbReference type="InterPro" id="IPR036869">
    <property type="entry name" value="J_dom_sf"/>
</dbReference>
<evidence type="ECO:0000259" key="8">
    <source>
        <dbReference type="PROSITE" id="PS51352"/>
    </source>
</evidence>
<accession>A0A3B3QHH4</accession>
<keyword evidence="6" id="KW-1133">Transmembrane helix</keyword>
<comment type="function">
    <text evidence="4">Plays an important role in regulating the size of autophagosomes during the formation process.</text>
</comment>
<evidence type="ECO:0000256" key="3">
    <source>
        <dbReference type="ARBA" id="ARBA00023006"/>
    </source>
</evidence>
<evidence type="ECO:0000256" key="1">
    <source>
        <dbReference type="ARBA" id="ARBA00004163"/>
    </source>
</evidence>
<dbReference type="SUPFAM" id="SSF52833">
    <property type="entry name" value="Thioredoxin-like"/>
    <property type="match status" value="1"/>
</dbReference>
<dbReference type="GO" id="GO:0015035">
    <property type="term" value="F:protein-disulfide reductase activity"/>
    <property type="evidence" value="ECO:0007669"/>
    <property type="project" value="TreeGrafter"/>
</dbReference>
<dbReference type="PANTHER" id="PTHR44340">
    <property type="entry name" value="DNAJ HOMOLOG SUBFAMILY C MEMBER 10"/>
    <property type="match status" value="1"/>
</dbReference>
<dbReference type="InterPro" id="IPR036249">
    <property type="entry name" value="Thioredoxin-like_sf"/>
</dbReference>
<dbReference type="Pfam" id="PF00226">
    <property type="entry name" value="DnaJ"/>
    <property type="match status" value="1"/>
</dbReference>
<evidence type="ECO:0000256" key="6">
    <source>
        <dbReference type="SAM" id="Phobius"/>
    </source>
</evidence>
<dbReference type="PROSITE" id="PS50076">
    <property type="entry name" value="DNAJ_2"/>
    <property type="match status" value="1"/>
</dbReference>
<dbReference type="GO" id="GO:0006914">
    <property type="term" value="P:autophagy"/>
    <property type="evidence" value="ECO:0007669"/>
    <property type="project" value="UniProtKB-KW"/>
</dbReference>
<protein>
    <recommendedName>
        <fullName evidence="2">DnaJ homolog subfamily C member 16</fullName>
    </recommendedName>
    <alternativeName>
        <fullName evidence="5">Endoplasmic reticulum DNA J domain-containing protein 8</fullName>
    </alternativeName>
</protein>
<dbReference type="SUPFAM" id="SSF46565">
    <property type="entry name" value="Chaperone J-domain"/>
    <property type="match status" value="1"/>
</dbReference>
<reference evidence="9" key="1">
    <citation type="submission" date="2025-08" db="UniProtKB">
        <authorList>
            <consortium name="Ensembl"/>
        </authorList>
    </citation>
    <scope>IDENTIFICATION</scope>
</reference>
<dbReference type="PRINTS" id="PR00625">
    <property type="entry name" value="JDOMAIN"/>
</dbReference>
<dbReference type="PANTHER" id="PTHR44340:SF1">
    <property type="entry name" value="DNAJ HOMOLOG SUBFAMILY C MEMBER 10"/>
    <property type="match status" value="1"/>
</dbReference>
<feature type="domain" description="J" evidence="7">
    <location>
        <begin position="39"/>
        <end position="104"/>
    </location>
</feature>
<dbReference type="InterPro" id="IPR001623">
    <property type="entry name" value="DnaJ_domain"/>
</dbReference>
<dbReference type="Ensembl" id="ENSPKIT00000029243.1">
    <property type="protein sequence ID" value="ENSPKIP00000005249.1"/>
    <property type="gene ID" value="ENSPKIG00000021988.1"/>
</dbReference>
<dbReference type="CDD" id="cd06257">
    <property type="entry name" value="DnaJ"/>
    <property type="match status" value="1"/>
</dbReference>
<dbReference type="InterPro" id="IPR018253">
    <property type="entry name" value="DnaJ_domain_CS"/>
</dbReference>
<feature type="domain" description="Thioredoxin" evidence="8">
    <location>
        <begin position="113"/>
        <end position="242"/>
    </location>
</feature>
<dbReference type="GeneTree" id="ENSGT00940000155558"/>
<dbReference type="SMART" id="SM00271">
    <property type="entry name" value="DnaJ"/>
    <property type="match status" value="1"/>
</dbReference>
<dbReference type="GO" id="GO:0036498">
    <property type="term" value="P:IRE1-mediated unfolded protein response"/>
    <property type="evidence" value="ECO:0007669"/>
    <property type="project" value="TreeGrafter"/>
</dbReference>
<keyword evidence="3" id="KW-0072">Autophagy</keyword>
<dbReference type="AlphaFoldDB" id="A0A3B3QHH4"/>
<comment type="subcellular location">
    <subcellularLocation>
        <location evidence="1">Endoplasmic reticulum membrane</location>
        <topology evidence="1">Single-pass type IV membrane protein</topology>
    </subcellularLocation>
</comment>
<dbReference type="STRING" id="1676925.ENSPKIP00000005249"/>
<dbReference type="Proteomes" id="UP000261540">
    <property type="component" value="Unplaced"/>
</dbReference>
<feature type="transmembrane region" description="Helical" evidence="6">
    <location>
        <begin position="21"/>
        <end position="43"/>
    </location>
</feature>
<evidence type="ECO:0000256" key="5">
    <source>
        <dbReference type="ARBA" id="ARBA00035043"/>
    </source>
</evidence>
<dbReference type="Pfam" id="PF00085">
    <property type="entry name" value="Thioredoxin"/>
    <property type="match status" value="1"/>
</dbReference>
<keyword evidence="6" id="KW-0472">Membrane</keyword>
<dbReference type="PROSITE" id="PS00636">
    <property type="entry name" value="DNAJ_1"/>
    <property type="match status" value="1"/>
</dbReference>
<dbReference type="GO" id="GO:0051787">
    <property type="term" value="F:misfolded protein binding"/>
    <property type="evidence" value="ECO:0007669"/>
    <property type="project" value="TreeGrafter"/>
</dbReference>
<dbReference type="Gene3D" id="3.40.30.10">
    <property type="entry name" value="Glutaredoxin"/>
    <property type="match status" value="1"/>
</dbReference>
<dbReference type="GO" id="GO:0005789">
    <property type="term" value="C:endoplasmic reticulum membrane"/>
    <property type="evidence" value="ECO:0007669"/>
    <property type="project" value="UniProtKB-SubCell"/>
</dbReference>
<keyword evidence="6" id="KW-0812">Transmembrane</keyword>
<dbReference type="PROSITE" id="PS51352">
    <property type="entry name" value="THIOREDOXIN_2"/>
    <property type="match status" value="1"/>
</dbReference>
<dbReference type="GO" id="GO:0016671">
    <property type="term" value="F:oxidoreductase activity, acting on a sulfur group of donors, disulfide as acceptor"/>
    <property type="evidence" value="ECO:0007669"/>
    <property type="project" value="TreeGrafter"/>
</dbReference>
<evidence type="ECO:0000256" key="2">
    <source>
        <dbReference type="ARBA" id="ARBA00020921"/>
    </source>
</evidence>
<evidence type="ECO:0000313" key="10">
    <source>
        <dbReference type="Proteomes" id="UP000261540"/>
    </source>
</evidence>
<dbReference type="GO" id="GO:0005788">
    <property type="term" value="C:endoplasmic reticulum lumen"/>
    <property type="evidence" value="ECO:0007669"/>
    <property type="project" value="TreeGrafter"/>
</dbReference>
<keyword evidence="10" id="KW-1185">Reference proteome</keyword>
<evidence type="ECO:0000313" key="9">
    <source>
        <dbReference type="Ensembl" id="ENSPKIP00000005249.1"/>
    </source>
</evidence>
<dbReference type="FunFam" id="1.10.287.110:FF:000029">
    <property type="entry name" value="DnaJ homolog subfamily C member 10"/>
    <property type="match status" value="1"/>
</dbReference>
<reference evidence="9" key="2">
    <citation type="submission" date="2025-09" db="UniProtKB">
        <authorList>
            <consortium name="Ensembl"/>
        </authorList>
    </citation>
    <scope>IDENTIFICATION</scope>
</reference>
<dbReference type="InterPro" id="IPR052460">
    <property type="entry name" value="ER_disulfide_reductase"/>
</dbReference>
<dbReference type="Gene3D" id="1.10.287.110">
    <property type="entry name" value="DnaJ domain"/>
    <property type="match status" value="1"/>
</dbReference>
<dbReference type="FunFam" id="3.40.30.10:FF:000106">
    <property type="entry name" value="DnaJ homolog subfamily C member 10"/>
    <property type="match status" value="1"/>
</dbReference>
<evidence type="ECO:0000259" key="7">
    <source>
        <dbReference type="PROSITE" id="PS50076"/>
    </source>
</evidence>
<organism evidence="9 10">
    <name type="scientific">Paramormyrops kingsleyae</name>
    <dbReference type="NCBI Taxonomy" id="1676925"/>
    <lineage>
        <taxon>Eukaryota</taxon>
        <taxon>Metazoa</taxon>
        <taxon>Chordata</taxon>
        <taxon>Craniata</taxon>
        <taxon>Vertebrata</taxon>
        <taxon>Euteleostomi</taxon>
        <taxon>Actinopterygii</taxon>
        <taxon>Neopterygii</taxon>
        <taxon>Teleostei</taxon>
        <taxon>Osteoglossocephala</taxon>
        <taxon>Osteoglossomorpha</taxon>
        <taxon>Osteoglossiformes</taxon>
        <taxon>Mormyridae</taxon>
        <taxon>Paramormyrops</taxon>
    </lineage>
</organism>
<dbReference type="InterPro" id="IPR013766">
    <property type="entry name" value="Thioredoxin_domain"/>
</dbReference>
<sequence>MRLLQGATKDQVTGMSRCKPWLALLVITFLAAFISAAENYYAFLGVSREASTRDIRRAFKKLALTMHPDKNPNDQDAHDRFHKASQVYEVLKDDDLRMNYERFGEKGLEDSNHSSGYETYDFYRNDFGIYDDDLEIITLDSREFDAAVNSGELWFVNFYLPRCPHCHDLAPTWREFAKEMDGLVRIGVVNCEDNEVLCRSNGVSSYPTLLVFKEGTVKRYFGNRLEESLVKFAMRFVNSKVTELWHGNVFNEIEVAFASGIGWLITFCAETGGKVG</sequence>